<dbReference type="PANTHER" id="PTHR37423:SF1">
    <property type="entry name" value="OUTER MEMBRANE PROTEIN ASSEMBLY FACTOR BAMD"/>
    <property type="match status" value="1"/>
</dbReference>
<comment type="subcellular location">
    <subcellularLocation>
        <location evidence="6">Cell outer membrane</location>
        <topology evidence="6">Lipid-anchor</topology>
    </subcellularLocation>
</comment>
<dbReference type="PROSITE" id="PS51257">
    <property type="entry name" value="PROKAR_LIPOPROTEIN"/>
    <property type="match status" value="1"/>
</dbReference>
<dbReference type="Gene3D" id="1.25.40.10">
    <property type="entry name" value="Tetratricopeptide repeat domain"/>
    <property type="match status" value="1"/>
</dbReference>
<dbReference type="PANTHER" id="PTHR37423">
    <property type="entry name" value="SOLUBLE LYTIC MUREIN TRANSGLYCOSYLASE-RELATED"/>
    <property type="match status" value="1"/>
</dbReference>
<evidence type="ECO:0000313" key="9">
    <source>
        <dbReference type="EMBL" id="SFZ78086.1"/>
    </source>
</evidence>
<evidence type="ECO:0000256" key="7">
    <source>
        <dbReference type="SAM" id="SignalP"/>
    </source>
</evidence>
<evidence type="ECO:0000256" key="6">
    <source>
        <dbReference type="HAMAP-Rule" id="MF_00922"/>
    </source>
</evidence>
<keyword evidence="5 6" id="KW-0449">Lipoprotein</keyword>
<dbReference type="Pfam" id="PF13525">
    <property type="entry name" value="YfiO"/>
    <property type="match status" value="1"/>
</dbReference>
<keyword evidence="4 6" id="KW-0998">Cell outer membrane</keyword>
<dbReference type="NCBIfam" id="TIGR03302">
    <property type="entry name" value="OM_YfiO"/>
    <property type="match status" value="1"/>
</dbReference>
<dbReference type="GO" id="GO:0051205">
    <property type="term" value="P:protein insertion into membrane"/>
    <property type="evidence" value="ECO:0007669"/>
    <property type="project" value="UniProtKB-UniRule"/>
</dbReference>
<comment type="similarity">
    <text evidence="6">Belongs to the BamD family.</text>
</comment>
<dbReference type="InterPro" id="IPR017689">
    <property type="entry name" value="BamD"/>
</dbReference>
<sequence>MKRIVTLLTAALLLSACAGTPKPDAENAGPSVEELYSEAKSEMDSGNYNRAVKLFETLQARYPYGKYAQQAELEVAYANFKDQEPELALAAIDRFLKQHPTHPNVDYALYLKGLVNFIEDRSLFASLSKQDMAERDPKSARESFEAFRDLVSRFPNSRYTPDARDRMAFLVVALADHELHVASYYFKRGAYLAAANRAKSVLENYSNTDRVEKALFVMAASYDRLGQQELRDDTRRVIAKNYPQSQLSEEKVVGDVAWWKLW</sequence>
<keyword evidence="2 6" id="KW-0472">Membrane</keyword>
<dbReference type="GO" id="GO:0043165">
    <property type="term" value="P:Gram-negative-bacterium-type cell outer membrane assembly"/>
    <property type="evidence" value="ECO:0007669"/>
    <property type="project" value="UniProtKB-UniRule"/>
</dbReference>
<keyword evidence="3 6" id="KW-0564">Palmitate</keyword>
<evidence type="ECO:0000256" key="4">
    <source>
        <dbReference type="ARBA" id="ARBA00023237"/>
    </source>
</evidence>
<evidence type="ECO:0000313" key="10">
    <source>
        <dbReference type="Proteomes" id="UP000186513"/>
    </source>
</evidence>
<protein>
    <recommendedName>
        <fullName evidence="6">Outer membrane protein assembly factor BamD</fullName>
    </recommendedName>
</protein>
<feature type="signal peptide" evidence="7">
    <location>
        <begin position="1"/>
        <end position="18"/>
    </location>
</feature>
<feature type="chain" id="PRO_5013408362" description="Outer membrane protein assembly factor BamD" evidence="7">
    <location>
        <begin position="19"/>
        <end position="262"/>
    </location>
</feature>
<dbReference type="Proteomes" id="UP000186513">
    <property type="component" value="Unassembled WGS sequence"/>
</dbReference>
<dbReference type="AlphaFoldDB" id="A0A1K2HMR9"/>
<dbReference type="InterPro" id="IPR011990">
    <property type="entry name" value="TPR-like_helical_dom_sf"/>
</dbReference>
<feature type="domain" description="Outer membrane lipoprotein BamD-like" evidence="8">
    <location>
        <begin position="32"/>
        <end position="234"/>
    </location>
</feature>
<dbReference type="CDD" id="cd15830">
    <property type="entry name" value="BamD"/>
    <property type="match status" value="1"/>
</dbReference>
<name>A0A1K2HMR9_9NEIS</name>
<dbReference type="InterPro" id="IPR039565">
    <property type="entry name" value="BamD-like"/>
</dbReference>
<evidence type="ECO:0000256" key="2">
    <source>
        <dbReference type="ARBA" id="ARBA00023136"/>
    </source>
</evidence>
<dbReference type="HAMAP" id="MF_00922">
    <property type="entry name" value="OM_assembly_BamD"/>
    <property type="match status" value="1"/>
</dbReference>
<evidence type="ECO:0000256" key="1">
    <source>
        <dbReference type="ARBA" id="ARBA00022729"/>
    </source>
</evidence>
<organism evidence="9 10">
    <name type="scientific">Chitinimonas taiwanensis DSM 18899</name>
    <dbReference type="NCBI Taxonomy" id="1121279"/>
    <lineage>
        <taxon>Bacteria</taxon>
        <taxon>Pseudomonadati</taxon>
        <taxon>Pseudomonadota</taxon>
        <taxon>Betaproteobacteria</taxon>
        <taxon>Neisseriales</taxon>
        <taxon>Chitinibacteraceae</taxon>
        <taxon>Chitinimonas</taxon>
    </lineage>
</organism>
<dbReference type="STRING" id="1121279.SAMN02745887_02785"/>
<keyword evidence="10" id="KW-1185">Reference proteome</keyword>
<gene>
    <name evidence="6" type="primary">bamD</name>
    <name evidence="9" type="ORF">SAMN02745887_02785</name>
</gene>
<dbReference type="GO" id="GO:1990063">
    <property type="term" value="C:Bam protein complex"/>
    <property type="evidence" value="ECO:0007669"/>
    <property type="project" value="TreeGrafter"/>
</dbReference>
<dbReference type="OrthoDB" id="9779191at2"/>
<dbReference type="EMBL" id="FPKR01000011">
    <property type="protein sequence ID" value="SFZ78086.1"/>
    <property type="molecule type" value="Genomic_DNA"/>
</dbReference>
<comment type="subunit">
    <text evidence="6">Part of the Bam complex.</text>
</comment>
<dbReference type="RefSeq" id="WP_072429282.1">
    <property type="nucleotide sequence ID" value="NZ_FPKR01000011.1"/>
</dbReference>
<proteinExistence type="inferred from homology"/>
<evidence type="ECO:0000256" key="5">
    <source>
        <dbReference type="ARBA" id="ARBA00023288"/>
    </source>
</evidence>
<evidence type="ECO:0000259" key="8">
    <source>
        <dbReference type="Pfam" id="PF13525"/>
    </source>
</evidence>
<evidence type="ECO:0000256" key="3">
    <source>
        <dbReference type="ARBA" id="ARBA00023139"/>
    </source>
</evidence>
<keyword evidence="1 6" id="KW-0732">Signal</keyword>
<comment type="function">
    <text evidence="6">Part of the outer membrane protein assembly complex, which is involved in assembly and insertion of beta-barrel proteins into the outer membrane.</text>
</comment>
<reference evidence="9 10" key="1">
    <citation type="submission" date="2016-11" db="EMBL/GenBank/DDBJ databases">
        <authorList>
            <person name="Jaros S."/>
            <person name="Januszkiewicz K."/>
            <person name="Wedrychowicz H."/>
        </authorList>
    </citation>
    <scope>NUCLEOTIDE SEQUENCE [LARGE SCALE GENOMIC DNA]</scope>
    <source>
        <strain evidence="9 10">DSM 18899</strain>
    </source>
</reference>
<accession>A0A1K2HMR9</accession>
<dbReference type="SUPFAM" id="SSF48452">
    <property type="entry name" value="TPR-like"/>
    <property type="match status" value="1"/>
</dbReference>